<sequence>MDLDKKDGLPENEVDALENCQSEGVLSKGTEAQALSICVNRTGLPNVPIKRKGFSGPPLLLKIPPEDLAVYNTPFQFNRLAPGRISTSPTLRRLRKNTASQPLVLQEFFNEVGFENQLKQIEETSMVSHSWEGSHWSPKSLSLPPQPSPLCISSRDEQIYSEKDQAGASSNCSHDEDTNHGNDAILNERPSNCSEDRHMRKPSQEADAEQDFNSPDDCEQRRKFLQSRASERRRSSVVVNLAKFEVFPGDLLVSDGAMDKLHYSTLFLNSETKKAKWPFSKRGPTRDRHKQLSDLESCLGAFKISDFRDHDFHSFKDKTWKEFLQSQNVEKKATTDEKDLKKQEAVWELFTSECIYFLDHLLVLKMVFMNTLKYLQNNEHLLDVDLWGLFANLEELSQVSLSFLIRLFKSMKNQSEPDTVTSTLTKYFKGILCHSHQLYCLNYTSTIFYLENLKSREDFGVYLKWCEHHEQCKRLHLSDLLVAPLHRFTRYPLLIKNIWKRSTEATEKVTVYSIQEKVDTSIRELEGKVKWLDNSQKFKQLQEIIVWPSLWKRDKRFFIPEYLKHLLKENIAENVLSSTNRHLLHEGRLTLAESTRLLDVYLFLFDDFLLITKIKHNKKKLGGSETGLMFPLLSPALQSLIKEGGFCKVIDQPIPLDRLMLKNIDPLHVTVYGLQHAFLIQHENRYQQCIAVFLLAAHTEAMKKIWMSQIETAISSYTETYENKRSSIFCLSTESAEI</sequence>
<gene>
    <name evidence="5" type="primary">PLEKHG7</name>
</gene>
<dbReference type="GO" id="GO:0005085">
    <property type="term" value="F:guanyl-nucleotide exchange factor activity"/>
    <property type="evidence" value="ECO:0007669"/>
    <property type="project" value="InterPro"/>
</dbReference>
<dbReference type="PANTHER" id="PTHR13217:SF6">
    <property type="entry name" value="PLECKSTRIN HOMOLOGY DOMAIN-CONTAINING FAMILY G MEMBER 7"/>
    <property type="match status" value="1"/>
</dbReference>
<feature type="region of interest" description="Disordered" evidence="1">
    <location>
        <begin position="131"/>
        <end position="218"/>
    </location>
</feature>
<dbReference type="InterPro" id="IPR040181">
    <property type="entry name" value="PKHG5/7"/>
</dbReference>
<dbReference type="FunCoup" id="A0A6P7Z635">
    <property type="interactions" value="28"/>
</dbReference>
<feature type="compositionally biased region" description="Basic and acidic residues" evidence="1">
    <location>
        <begin position="194"/>
        <end position="204"/>
    </location>
</feature>
<reference evidence="5" key="1">
    <citation type="submission" date="2025-08" db="UniProtKB">
        <authorList>
            <consortium name="RefSeq"/>
        </authorList>
    </citation>
    <scope>IDENTIFICATION</scope>
</reference>
<dbReference type="Gene3D" id="1.20.900.10">
    <property type="entry name" value="Dbl homology (DH) domain"/>
    <property type="match status" value="1"/>
</dbReference>
<organism evidence="4 5">
    <name type="scientific">Microcaecilia unicolor</name>
    <dbReference type="NCBI Taxonomy" id="1415580"/>
    <lineage>
        <taxon>Eukaryota</taxon>
        <taxon>Metazoa</taxon>
        <taxon>Chordata</taxon>
        <taxon>Craniata</taxon>
        <taxon>Vertebrata</taxon>
        <taxon>Euteleostomi</taxon>
        <taxon>Amphibia</taxon>
        <taxon>Gymnophiona</taxon>
        <taxon>Siphonopidae</taxon>
        <taxon>Microcaecilia</taxon>
    </lineage>
</organism>
<feature type="domain" description="PH" evidence="2">
    <location>
        <begin position="582"/>
        <end position="715"/>
    </location>
</feature>
<dbReference type="SMART" id="SM00325">
    <property type="entry name" value="RhoGEF"/>
    <property type="match status" value="1"/>
</dbReference>
<evidence type="ECO:0000256" key="1">
    <source>
        <dbReference type="SAM" id="MobiDB-lite"/>
    </source>
</evidence>
<dbReference type="InterPro" id="IPR001849">
    <property type="entry name" value="PH_domain"/>
</dbReference>
<dbReference type="GO" id="GO:0007266">
    <property type="term" value="P:Rho protein signal transduction"/>
    <property type="evidence" value="ECO:0007669"/>
    <property type="project" value="TreeGrafter"/>
</dbReference>
<evidence type="ECO:0000313" key="4">
    <source>
        <dbReference type="Proteomes" id="UP000515156"/>
    </source>
</evidence>
<dbReference type="Pfam" id="PF16652">
    <property type="entry name" value="PH_13"/>
    <property type="match status" value="1"/>
</dbReference>
<dbReference type="GeneID" id="115478096"/>
<dbReference type="SUPFAM" id="SSF48065">
    <property type="entry name" value="DBL homology domain (DH-domain)"/>
    <property type="match status" value="1"/>
</dbReference>
<dbReference type="SMART" id="SM00233">
    <property type="entry name" value="PH"/>
    <property type="match status" value="1"/>
</dbReference>
<dbReference type="Proteomes" id="UP000515156">
    <property type="component" value="Chromosome 9"/>
</dbReference>
<evidence type="ECO:0000259" key="3">
    <source>
        <dbReference type="PROSITE" id="PS50010"/>
    </source>
</evidence>
<dbReference type="OrthoDB" id="5585231at2759"/>
<dbReference type="RefSeq" id="XP_030071189.1">
    <property type="nucleotide sequence ID" value="XM_030215329.1"/>
</dbReference>
<dbReference type="InParanoid" id="A0A6P7Z635"/>
<feature type="compositionally biased region" description="Acidic residues" evidence="1">
    <location>
        <begin position="206"/>
        <end position="217"/>
    </location>
</feature>
<protein>
    <submittedName>
        <fullName evidence="5">Pleckstrin homology domain-containing family G member 7 isoform X1</fullName>
    </submittedName>
</protein>
<dbReference type="AlphaFoldDB" id="A0A6P7Z635"/>
<dbReference type="Gene3D" id="2.30.29.30">
    <property type="entry name" value="Pleckstrin-homology domain (PH domain)/Phosphotyrosine-binding domain (PTB)"/>
    <property type="match status" value="1"/>
</dbReference>
<keyword evidence="4" id="KW-1185">Reference proteome</keyword>
<feature type="domain" description="DH" evidence="3">
    <location>
        <begin position="341"/>
        <end position="535"/>
    </location>
</feature>
<evidence type="ECO:0000313" key="5">
    <source>
        <dbReference type="RefSeq" id="XP_030071189.1"/>
    </source>
</evidence>
<feature type="compositionally biased region" description="Basic and acidic residues" evidence="1">
    <location>
        <begin position="154"/>
        <end position="165"/>
    </location>
</feature>
<dbReference type="InterPro" id="IPR000219">
    <property type="entry name" value="DH_dom"/>
</dbReference>
<dbReference type="Pfam" id="PF00621">
    <property type="entry name" value="RhoGEF"/>
    <property type="match status" value="1"/>
</dbReference>
<dbReference type="InterPro" id="IPR011993">
    <property type="entry name" value="PH-like_dom_sf"/>
</dbReference>
<feature type="compositionally biased region" description="Low complexity" evidence="1">
    <location>
        <begin position="137"/>
        <end position="153"/>
    </location>
</feature>
<dbReference type="Pfam" id="PF15720">
    <property type="entry name" value="DUF4675"/>
    <property type="match status" value="1"/>
</dbReference>
<dbReference type="PROSITE" id="PS50003">
    <property type="entry name" value="PH_DOMAIN"/>
    <property type="match status" value="1"/>
</dbReference>
<evidence type="ECO:0000259" key="2">
    <source>
        <dbReference type="PROSITE" id="PS50003"/>
    </source>
</evidence>
<dbReference type="InterPro" id="IPR035899">
    <property type="entry name" value="DBL_dom_sf"/>
</dbReference>
<dbReference type="PROSITE" id="PS50010">
    <property type="entry name" value="DH_2"/>
    <property type="match status" value="1"/>
</dbReference>
<accession>A0A6P7Z635</accession>
<dbReference type="SUPFAM" id="SSF50729">
    <property type="entry name" value="PH domain-like"/>
    <property type="match status" value="1"/>
</dbReference>
<proteinExistence type="predicted"/>
<name>A0A6P7Z635_9AMPH</name>
<dbReference type="CTD" id="440107"/>
<dbReference type="PANTHER" id="PTHR13217">
    <property type="entry name" value="PLECKSTRIN HOMOLOGY DOMAIN-CONTAINING FAMILY G MEMBER 7"/>
    <property type="match status" value="1"/>
</dbReference>
<dbReference type="KEGG" id="muo:115478096"/>
<dbReference type="CDD" id="cd13245">
    <property type="entry name" value="PH_PLEKHG7"/>
    <property type="match status" value="1"/>
</dbReference>